<evidence type="ECO:0000259" key="18">
    <source>
        <dbReference type="Pfam" id="PF18198"/>
    </source>
</evidence>
<evidence type="ECO:0000256" key="3">
    <source>
        <dbReference type="ARBA" id="ARBA00022490"/>
    </source>
</evidence>
<feature type="domain" description="Dynein heavy chain AAA module D4" evidence="16">
    <location>
        <begin position="1058"/>
        <end position="1272"/>
    </location>
</feature>
<dbReference type="Pfam" id="PF12775">
    <property type="entry name" value="AAA_7"/>
    <property type="match status" value="1"/>
</dbReference>
<feature type="domain" description="Dynein heavy chain AAA lid" evidence="18">
    <location>
        <begin position="2259"/>
        <end position="2394"/>
    </location>
</feature>
<dbReference type="SUPFAM" id="SSF52540">
    <property type="entry name" value="P-loop containing nucleoside triphosphate hydrolases"/>
    <property type="match status" value="4"/>
</dbReference>
<dbReference type="PANTHER" id="PTHR10676:SF352">
    <property type="entry name" value="CYTOPLASMIC DYNEIN 2 HEAVY CHAIN 1"/>
    <property type="match status" value="1"/>
</dbReference>
<dbReference type="Pfam" id="PF12777">
    <property type="entry name" value="MT"/>
    <property type="match status" value="1"/>
</dbReference>
<dbReference type="Pfam" id="PF18199">
    <property type="entry name" value="Dynein_C"/>
    <property type="match status" value="1"/>
</dbReference>
<reference evidence="22 23" key="1">
    <citation type="submission" date="2023-08" db="EMBL/GenBank/DDBJ databases">
        <title>A Necator americanus chromosomal reference genome.</title>
        <authorList>
            <person name="Ilik V."/>
            <person name="Petrzelkova K.J."/>
            <person name="Pardy F."/>
            <person name="Fuh T."/>
            <person name="Niatou-Singa F.S."/>
            <person name="Gouil Q."/>
            <person name="Baker L."/>
            <person name="Ritchie M.E."/>
            <person name="Jex A.R."/>
            <person name="Gazzola D."/>
            <person name="Li H."/>
            <person name="Toshio Fujiwara R."/>
            <person name="Zhan B."/>
            <person name="Aroian R.V."/>
            <person name="Pafco B."/>
            <person name="Schwarz E.M."/>
        </authorList>
    </citation>
    <scope>NUCLEOTIDE SEQUENCE [LARGE SCALE GENOMIC DNA]</scope>
    <source>
        <strain evidence="22 23">Aroian</strain>
        <tissue evidence="22">Whole animal</tissue>
    </source>
</reference>
<feature type="domain" description="Dynein heavy chain C-terminal" evidence="19">
    <location>
        <begin position="2423"/>
        <end position="2596"/>
    </location>
</feature>
<evidence type="ECO:0000256" key="8">
    <source>
        <dbReference type="ARBA" id="ARBA00023054"/>
    </source>
</evidence>
<dbReference type="Proteomes" id="UP001303046">
    <property type="component" value="Unassembled WGS sequence"/>
</dbReference>
<evidence type="ECO:0000259" key="20">
    <source>
        <dbReference type="Pfam" id="PF21264"/>
    </source>
</evidence>
<keyword evidence="8 11" id="KW-0175">Coiled coil</keyword>
<dbReference type="InterPro" id="IPR054354">
    <property type="entry name" value="DYNC2H1-like_lid"/>
</dbReference>
<keyword evidence="10" id="KW-0206">Cytoskeleton</keyword>
<protein>
    <recommendedName>
        <fullName evidence="24">ATPase family protein</fullName>
    </recommendedName>
</protein>
<dbReference type="Gene3D" id="1.20.58.1120">
    <property type="match status" value="1"/>
</dbReference>
<comment type="subcellular location">
    <subcellularLocation>
        <location evidence="1">Cytoplasm</location>
        <location evidence="1">Cytoskeleton</location>
    </subcellularLocation>
</comment>
<dbReference type="Gene3D" id="1.20.920.20">
    <property type="match status" value="1"/>
</dbReference>
<dbReference type="InterPro" id="IPR024317">
    <property type="entry name" value="Dynein_heavy_chain_D4_dom"/>
</dbReference>
<dbReference type="Pfam" id="PF07728">
    <property type="entry name" value="AAA_5"/>
    <property type="match status" value="1"/>
</dbReference>
<dbReference type="InterPro" id="IPR026983">
    <property type="entry name" value="DHC"/>
</dbReference>
<comment type="caution">
    <text evidence="22">The sequence shown here is derived from an EMBL/GenBank/DDBJ whole genome shotgun (WGS) entry which is preliminary data.</text>
</comment>
<dbReference type="InterPro" id="IPR035699">
    <property type="entry name" value="AAA_6"/>
</dbReference>
<evidence type="ECO:0008006" key="24">
    <source>
        <dbReference type="Google" id="ProtNLM"/>
    </source>
</evidence>
<feature type="domain" description="Dynein heavy chain ATP-binding dynein motor region" evidence="17">
    <location>
        <begin position="1665"/>
        <end position="1882"/>
    </location>
</feature>
<dbReference type="InterPro" id="IPR011704">
    <property type="entry name" value="ATPase_dyneun-rel_AAA"/>
</dbReference>
<evidence type="ECO:0000256" key="1">
    <source>
        <dbReference type="ARBA" id="ARBA00004245"/>
    </source>
</evidence>
<name>A0ABR1BXX1_NECAM</name>
<evidence type="ECO:0000259" key="12">
    <source>
        <dbReference type="Pfam" id="PF03028"/>
    </source>
</evidence>
<comment type="similarity">
    <text evidence="2">Belongs to the dynein heavy chain family.</text>
</comment>
<dbReference type="InterPro" id="IPR004273">
    <property type="entry name" value="Dynein_heavy_D6_P-loop"/>
</dbReference>
<keyword evidence="7" id="KW-0243">Dynein</keyword>
<dbReference type="Gene3D" id="3.40.50.300">
    <property type="entry name" value="P-loop containing nucleotide triphosphate hydrolases"/>
    <property type="match status" value="5"/>
</dbReference>
<feature type="domain" description="Dynein heavy chain region D6 P-loop" evidence="12">
    <location>
        <begin position="2120"/>
        <end position="2230"/>
    </location>
</feature>
<keyword evidence="6" id="KW-0067">ATP-binding</keyword>
<dbReference type="InterPro" id="IPR043157">
    <property type="entry name" value="Dynein_AAA1S"/>
</dbReference>
<dbReference type="InterPro" id="IPR027417">
    <property type="entry name" value="P-loop_NTPase"/>
</dbReference>
<dbReference type="Gene3D" id="1.20.920.30">
    <property type="match status" value="1"/>
</dbReference>
<keyword evidence="23" id="KW-1185">Reference proteome</keyword>
<dbReference type="Gene3D" id="6.10.140.1060">
    <property type="match status" value="1"/>
</dbReference>
<dbReference type="PANTHER" id="PTHR10676">
    <property type="entry name" value="DYNEIN HEAVY CHAIN FAMILY PROTEIN"/>
    <property type="match status" value="1"/>
</dbReference>
<feature type="domain" description="Cytoplasmic dynein 2 heavy chain 1 AAA+ ATPase" evidence="20">
    <location>
        <begin position="586"/>
        <end position="675"/>
    </location>
</feature>
<evidence type="ECO:0000256" key="7">
    <source>
        <dbReference type="ARBA" id="ARBA00023017"/>
    </source>
</evidence>
<feature type="domain" description="Dynein 2 heavy chain 1 cytoplasmic ATPase lid" evidence="21">
    <location>
        <begin position="901"/>
        <end position="988"/>
    </location>
</feature>
<feature type="coiled-coil region" evidence="11">
    <location>
        <begin position="1519"/>
        <end position="1609"/>
    </location>
</feature>
<dbReference type="InterPro" id="IPR043160">
    <property type="entry name" value="Dynein_C_barrel"/>
</dbReference>
<keyword evidence="9" id="KW-0505">Motor protein</keyword>
<evidence type="ECO:0000256" key="2">
    <source>
        <dbReference type="ARBA" id="ARBA00008887"/>
    </source>
</evidence>
<gene>
    <name evidence="22" type="primary">Necator_chrI.g2917</name>
    <name evidence="22" type="ORF">RB195_006788</name>
</gene>
<dbReference type="Pfam" id="PF12780">
    <property type="entry name" value="AAA_8"/>
    <property type="match status" value="1"/>
</dbReference>
<dbReference type="InterPro" id="IPR041228">
    <property type="entry name" value="Dynein_C"/>
</dbReference>
<keyword evidence="4" id="KW-0493">Microtubule</keyword>
<evidence type="ECO:0000256" key="10">
    <source>
        <dbReference type="ARBA" id="ARBA00023212"/>
    </source>
</evidence>
<evidence type="ECO:0000256" key="9">
    <source>
        <dbReference type="ARBA" id="ARBA00023175"/>
    </source>
</evidence>
<evidence type="ECO:0000256" key="6">
    <source>
        <dbReference type="ARBA" id="ARBA00022840"/>
    </source>
</evidence>
<evidence type="ECO:0000256" key="5">
    <source>
        <dbReference type="ARBA" id="ARBA00022741"/>
    </source>
</evidence>
<evidence type="ECO:0000313" key="23">
    <source>
        <dbReference type="Proteomes" id="UP001303046"/>
    </source>
</evidence>
<dbReference type="InterPro" id="IPR024743">
    <property type="entry name" value="Dynein_HC_stalk"/>
</dbReference>
<evidence type="ECO:0000259" key="17">
    <source>
        <dbReference type="Pfam" id="PF12781"/>
    </source>
</evidence>
<proteinExistence type="inferred from homology"/>
<dbReference type="Gene3D" id="1.10.8.710">
    <property type="match status" value="1"/>
</dbReference>
<evidence type="ECO:0000256" key="4">
    <source>
        <dbReference type="ARBA" id="ARBA00022701"/>
    </source>
</evidence>
<keyword evidence="3" id="KW-0963">Cytoplasm</keyword>
<evidence type="ECO:0000259" key="16">
    <source>
        <dbReference type="Pfam" id="PF12780"/>
    </source>
</evidence>
<dbReference type="InterPro" id="IPR041658">
    <property type="entry name" value="AAA_lid_11"/>
</dbReference>
<dbReference type="Gene3D" id="3.10.490.20">
    <property type="match status" value="1"/>
</dbReference>
<dbReference type="Pfam" id="PF03028">
    <property type="entry name" value="Dynein_heavy"/>
    <property type="match status" value="1"/>
</dbReference>
<sequence length="2791" mass="312991">MFWVWLQSLSDEMRSTLRKLSVEAISEENLDPARYPSQVLCLTEQIRFCRDCEQVLDGTKDFSKLKAALQEQLRAYTNTKVADVVLDCKLKALILDIIHHISVVEQLIRKNADSTQCWTWQKQLRFYMVGDGVVVRQVNSEFPYTYEYQGNTPKLVHTPLTDKCYLTLTQAIHMGLGGNPYGPAGTGKTESVKALASLFGRQVLVFNCDEGIDIHSMSRIFVGIVQCGAWGCFDEFNRLDQTVLSAVSMQIQTIQDVIRSKSGTCVLGGKTATVDPNAAIFITLNPAGKGYGGRQKLPDNLKQLFRPVVMSTPDNDVIAETILYSEGFTDGHTLARKIVTIFTLSREMLSAQQHYDWGLRALKVVLRGCGDLRASKPEANETDIVVQALLLNTLSKLTSSDSKRFGVLIDDVFSTANKEMATLKKVFQLHEQLRQRIGVVVVGPTGAGKSTVWRVLKRALLLAGVALKTVSFNPKAMNRTKLLGHMDIDTREWSDGILTMVAREVIKDTSVHTWIIFDGDIDPEWVEALNSVLDDNRLLTMPSGERIQFGSNVNFLFETDSLQFASPATVSRMGMIFISEEDISAKEVVAKWTRTMSDEHADLPDWIEEHFFRCYDWCLDAGLTNGLGKIAALENGLSHLRGSKSLQMFLVGLYRGLSSVIDSTKRRDLATIVFQGIVLPDMENPDLVYYDSRSESLMRYQDDVGMGVKLDDLKRDTKPFILTASAQSNRDTVLSWLSNSNRHPFVVVGPDGCGKEELLKHCFSEDSQSQLAIVHCTAQTQASAILQCLLQHCVQTSSASGRVLRPKDRPQLILYLKGLNLPAPDKYGTSEMLAFLHQLLTYQGYYDEHLDWIGLEWIQIVASMAPSSTQSSVPPRLMSQMRMLTIDYPTEQNLNAIYSTYLMPIMESSLGSSTRIEAMASVMVRLYEEVRSHFRPADRGHYIFTPRDLTKWTLGILRYELTDESKVIDAIVFESKRIFRDRLATEEHVLKFDELLAYVIPTARKEADTVFVSNGTLVPPHNVVGLQLVPYVKKDYRSILQKAVNRYEFEVANFSNALTDEACELCAKVDRALTTPGGSVLLAGHSGLGRADTIRLIANMHQMNLFTPRITPNYGSKQFSQELKNVIQSAISNDQHVVLLVEDYEILQPSFLESISCLICSGEVPGLLTTQELDSLFIALRDQASQDGFQGHMQQYFAQRVRTLVHVGLVLDTDSSEFQLRIAANPALFKSSNVIWHDGWNRNTLAQIPQLVLQKKGMDISEDTSQLFSHIETILPVSVLSPYKYQRCIENYAYIYENKKSAVSERLNRLKAGVSKLTEAREQVAVMQKKAAKKSKLLAEKQADADEALKAISRSMTGAEDQKTSMEQLRAATEEENAKIAEKKKKIDEQLKDVEPLLKEARSAVGSIKSESLSEIRSLRAPPEAIRDILQAVLLFMGILDTSWEAMRKFLSKSSVKDEIINFDAHRITRDVHKKVSALVKSKETSFDPKNAKRASVAAAPLAAWVTANLQYSEILEKISPLEQEKNELVSNLSRAEKQIQKLSQGLLTVDEKVAGLKEKFEVLMKEATQIKIDLEKEQDTIKVAGTLIDRLGGEFTRWEAQMEALSQEMGNVERYALVTAAFVTYLGGCSEETRTEVLKLFRNAFSIQDFDPVAFCATETEQLNWKNHGLPADSLSVENTVMLLNNAQTPLVIDPTGRVAAFLHSLHSKSELFRATQNDLFTQIEFGIRFGKTIIVDDVTDVDAVLVPIFRKELSSQGPRQVISFADKQIDYHPDFKMFLCTKNQHIVLPSCIRNVLSEVNFTTTRSGLASQLLGLAIQIEKPELEERSSTLARDAEGKKIELEKLEQLLLEQLASSEENLLGNSVLLDSLNKSKENAEIISRGIEESEQLRKELNSQRNAYLSLAESASSLYFVFCDLQLRNHMYNFNVNTIISIFKRVISSCEDNSSTRIATQMRSLQLAVFYHISRALFKADRLMFALLFIHGTLPKMFMPKEWELFTGVILDERQASATGISWIDQSRQSAVAKLQAHLPTLYNNLQLSDQGTWSEFSRAVDCENSIPSAIETRITPFQKVLLIQAVRPDRLYAAMQNFVLKTLSLPSINPPPFDLSDIFIESTNQEPILLILAGGADPSQDLEELAARTIGSHNYTSIPMGQGQEQATIDGIRKASADGRWLCLNNVHLMLSIIPSIQKELAAATPHENFRLWMTTEEEARFPAVMLQRCLKITFEPPPGIRNNLLRTFSQLDDARRSVLTTQTTFVLAWLHALLQERRTFIPQAWTKFYEFSNSDVRVARVLIDTLVSESNADWEFVRGLLMFVVYGGRIESIFDSQVLESYLLTLFNPEKITGRPGQLLAKGIELLAVDNIKEIQKFITKSIPPEDDPDLFGLPVNIRFSWQVTEAEATIARMRISVASDGEKRSSWAEACNPILQLWKRLCQGGDLHSRQIPTLKECSDPIAEIMSLEFIHAVKMVQKIHACLTLVSKSIRGTVTPNKSTTEVIKSLQLHQSPDSWHNLWSGPQDPAQYLTTLIDKAKSVQELVSLSKQDGFLATPLDFSKLFRPGRLLNALRQTTARTKGCTMDSLRLSSAWDASRFANDIAIHVKGTHGPADGQRPLCAHFRQNIALGALTHRRRGQTPLPPLGKPPTICGDVFATGEDKLRVQLEDLVNVTQKARERLGWQCRGNETRGNYAARKFVRLRKDAKHAQGALFDGQLRSTLVSSPPVATAPQLTLGWTQISSPTLYKEHESVSVPLYSDASRSEHIATIQMPCTDVHKWNIAAVALFLMVM</sequence>
<dbReference type="InterPro" id="IPR042219">
    <property type="entry name" value="AAA_lid_11_sf"/>
</dbReference>
<dbReference type="Gene3D" id="1.10.8.720">
    <property type="entry name" value="Region D6 of dynein motor"/>
    <property type="match status" value="1"/>
</dbReference>
<dbReference type="InterPro" id="IPR049400">
    <property type="entry name" value="DYNC2H1_AAA_dom"/>
</dbReference>
<dbReference type="InterPro" id="IPR035706">
    <property type="entry name" value="AAA_9"/>
</dbReference>
<dbReference type="Gene3D" id="1.20.1270.280">
    <property type="match status" value="1"/>
</dbReference>
<organism evidence="22 23">
    <name type="scientific">Necator americanus</name>
    <name type="common">Human hookworm</name>
    <dbReference type="NCBI Taxonomy" id="51031"/>
    <lineage>
        <taxon>Eukaryota</taxon>
        <taxon>Metazoa</taxon>
        <taxon>Ecdysozoa</taxon>
        <taxon>Nematoda</taxon>
        <taxon>Chromadorea</taxon>
        <taxon>Rhabditida</taxon>
        <taxon>Rhabditina</taxon>
        <taxon>Rhabditomorpha</taxon>
        <taxon>Strongyloidea</taxon>
        <taxon>Ancylostomatidae</taxon>
        <taxon>Bunostominae</taxon>
        <taxon>Necator</taxon>
    </lineage>
</organism>
<dbReference type="CDD" id="cd00009">
    <property type="entry name" value="AAA"/>
    <property type="match status" value="1"/>
</dbReference>
<feature type="coiled-coil region" evidence="11">
    <location>
        <begin position="1356"/>
        <end position="1393"/>
    </location>
</feature>
<evidence type="ECO:0000259" key="14">
    <source>
        <dbReference type="Pfam" id="PF12774"/>
    </source>
</evidence>
<feature type="domain" description="Dynein heavy chain hydrolytic ATP-binding dynein motor region" evidence="14">
    <location>
        <begin position="144"/>
        <end position="417"/>
    </location>
</feature>
<evidence type="ECO:0000259" key="15">
    <source>
        <dbReference type="Pfam" id="PF12777"/>
    </source>
</evidence>
<feature type="domain" description="Dynein heavy chain coiled coil stalk" evidence="15">
    <location>
        <begin position="1309"/>
        <end position="1641"/>
    </location>
</feature>
<keyword evidence="5" id="KW-0547">Nucleotide-binding</keyword>
<dbReference type="EMBL" id="JAVFWL010000001">
    <property type="protein sequence ID" value="KAK6729948.1"/>
    <property type="molecule type" value="Genomic_DNA"/>
</dbReference>
<dbReference type="Pfam" id="PF22597">
    <property type="entry name" value="DYN_lid"/>
    <property type="match status" value="1"/>
</dbReference>
<evidence type="ECO:0000313" key="22">
    <source>
        <dbReference type="EMBL" id="KAK6729948.1"/>
    </source>
</evidence>
<evidence type="ECO:0000256" key="11">
    <source>
        <dbReference type="SAM" id="Coils"/>
    </source>
</evidence>
<feature type="domain" description="ATPase dynein-related AAA" evidence="13">
    <location>
        <begin position="439"/>
        <end position="573"/>
    </location>
</feature>
<dbReference type="Gene3D" id="1.10.8.1220">
    <property type="match status" value="1"/>
</dbReference>
<dbReference type="Pfam" id="PF12781">
    <property type="entry name" value="AAA_9"/>
    <property type="match status" value="1"/>
</dbReference>
<evidence type="ECO:0000259" key="21">
    <source>
        <dbReference type="Pfam" id="PF22597"/>
    </source>
</evidence>
<dbReference type="Pfam" id="PF21264">
    <property type="entry name" value="DYNC2H1_AAA_dom"/>
    <property type="match status" value="1"/>
</dbReference>
<accession>A0ABR1BXX1</accession>
<evidence type="ECO:0000259" key="19">
    <source>
        <dbReference type="Pfam" id="PF18199"/>
    </source>
</evidence>
<evidence type="ECO:0000259" key="13">
    <source>
        <dbReference type="Pfam" id="PF07728"/>
    </source>
</evidence>
<dbReference type="Pfam" id="PF18198">
    <property type="entry name" value="AAA_lid_11"/>
    <property type="match status" value="1"/>
</dbReference>
<dbReference type="Pfam" id="PF12774">
    <property type="entry name" value="AAA_6"/>
    <property type="match status" value="1"/>
</dbReference>